<accession>A0A7I8J1W1</accession>
<dbReference type="PRINTS" id="PR00625">
    <property type="entry name" value="JDOMAIN"/>
</dbReference>
<reference evidence="3 4" key="1">
    <citation type="submission" date="2019-12" db="EMBL/GenBank/DDBJ databases">
        <authorList>
            <person name="Scholz U."/>
            <person name="Mascher M."/>
            <person name="Fiebig A."/>
        </authorList>
    </citation>
    <scope>NUCLEOTIDE SEQUENCE</scope>
</reference>
<feature type="region of interest" description="Disordered" evidence="1">
    <location>
        <begin position="216"/>
        <end position="241"/>
    </location>
</feature>
<dbReference type="GO" id="GO:0005783">
    <property type="term" value="C:endoplasmic reticulum"/>
    <property type="evidence" value="ECO:0007669"/>
    <property type="project" value="UniProtKB-ARBA"/>
</dbReference>
<dbReference type="EMBL" id="CACRZD030000008">
    <property type="protein sequence ID" value="CAA6664205.1"/>
    <property type="molecule type" value="Genomic_DNA"/>
</dbReference>
<protein>
    <recommendedName>
        <fullName evidence="2">J domain-containing protein</fullName>
    </recommendedName>
</protein>
<dbReference type="Proteomes" id="UP001189122">
    <property type="component" value="Unassembled WGS sequence"/>
</dbReference>
<dbReference type="AlphaFoldDB" id="A0A7I8J1W1"/>
<dbReference type="InterPro" id="IPR036869">
    <property type="entry name" value="J_dom_sf"/>
</dbReference>
<dbReference type="PANTHER" id="PTHR44743">
    <property type="entry name" value="PUTATIVE, EXPRESSED-RELATED"/>
    <property type="match status" value="1"/>
</dbReference>
<feature type="domain" description="J" evidence="2">
    <location>
        <begin position="17"/>
        <end position="88"/>
    </location>
</feature>
<evidence type="ECO:0000313" key="4">
    <source>
        <dbReference type="Proteomes" id="UP001189122"/>
    </source>
</evidence>
<evidence type="ECO:0000256" key="1">
    <source>
        <dbReference type="SAM" id="MobiDB-lite"/>
    </source>
</evidence>
<proteinExistence type="predicted"/>
<evidence type="ECO:0000313" key="3">
    <source>
        <dbReference type="EMBL" id="CAA2624778.1"/>
    </source>
</evidence>
<dbReference type="PANTHER" id="PTHR44743:SF5">
    <property type="entry name" value="CHAPERONE DNAJ-DOMAIN SUPERFAMILY PROTEIN"/>
    <property type="match status" value="1"/>
</dbReference>
<evidence type="ECO:0000259" key="2">
    <source>
        <dbReference type="PROSITE" id="PS50076"/>
    </source>
</evidence>
<dbReference type="PROSITE" id="PS00636">
    <property type="entry name" value="DNAJ_1"/>
    <property type="match status" value="1"/>
</dbReference>
<dbReference type="CDD" id="cd06257">
    <property type="entry name" value="DnaJ"/>
    <property type="match status" value="1"/>
</dbReference>
<dbReference type="SMART" id="SM00271">
    <property type="entry name" value="DnaJ"/>
    <property type="match status" value="1"/>
</dbReference>
<sequence length="241" mass="25669">MAGGEYEQEVRSEGGEDLYAVLGLKKECSTADLRSAYKRLALRWHPDRCSAAGSGRSADEAKSKFQAIQEAYSVLSDASKRSRYDVGGFHGGEDDADMGDFLGEMVAMMNQTAPTAGGSETFEELQRLFFEMFESDVELLRESPARCRDRRNSGFFTGFDFSASSSSGSGGRGGGGGGYKRDGVELYSDQAKAMAGSDAGDLVGIGPAGVFCVGLDDRNTSSPAAKGQERGGGRRRPGRKQ</sequence>
<dbReference type="Gene3D" id="1.10.287.110">
    <property type="entry name" value="DnaJ domain"/>
    <property type="match status" value="1"/>
</dbReference>
<dbReference type="Pfam" id="PF00226">
    <property type="entry name" value="DnaJ"/>
    <property type="match status" value="1"/>
</dbReference>
<organism evidence="3">
    <name type="scientific">Spirodela intermedia</name>
    <name type="common">Intermediate duckweed</name>
    <dbReference type="NCBI Taxonomy" id="51605"/>
    <lineage>
        <taxon>Eukaryota</taxon>
        <taxon>Viridiplantae</taxon>
        <taxon>Streptophyta</taxon>
        <taxon>Embryophyta</taxon>
        <taxon>Tracheophyta</taxon>
        <taxon>Spermatophyta</taxon>
        <taxon>Magnoliopsida</taxon>
        <taxon>Liliopsida</taxon>
        <taxon>Araceae</taxon>
        <taxon>Lemnoideae</taxon>
        <taxon>Spirodela</taxon>
    </lineage>
</organism>
<keyword evidence="4" id="KW-1185">Reference proteome</keyword>
<name>A0A7I8J1W1_SPIIN</name>
<gene>
    <name evidence="3" type="ORF">SI7747_08010594</name>
</gene>
<dbReference type="EMBL" id="LR743595">
    <property type="protein sequence ID" value="CAA2624778.1"/>
    <property type="molecule type" value="Genomic_DNA"/>
</dbReference>
<dbReference type="PROSITE" id="PS50076">
    <property type="entry name" value="DNAJ_2"/>
    <property type="match status" value="1"/>
</dbReference>
<dbReference type="InterPro" id="IPR018253">
    <property type="entry name" value="DnaJ_domain_CS"/>
</dbReference>
<dbReference type="InterPro" id="IPR001623">
    <property type="entry name" value="DnaJ_domain"/>
</dbReference>
<dbReference type="SUPFAM" id="SSF46565">
    <property type="entry name" value="Chaperone J-domain"/>
    <property type="match status" value="1"/>
</dbReference>